<gene>
    <name evidence="1" type="ORF">PI35.0120c</name>
</gene>
<dbReference type="VEuPathDB" id="FungiDB:PITG_14375"/>
<sequence length="237" mass="27220">MLPPIETVIAHRVEEKANQFAYKRRTYFNQAYGAQMVIDQSHIRIFLKKNLAGTGISSPDRRVPAIGLNTIQAGSRTPIHMRQCRSVLPPTEEEMAAAEQDKTTRRVQVPSLVDLNLVHRMVVNLVKDSKRVKAKHRAMVETFESALQRARLEIEQLECPAATASRWIEQQQHFEQRKCEVHREGISLSSVESENRRLTTAAKNAEKNKCRLEAKVHNKTTCYISFYRACNYLLFTD</sequence>
<proteinExistence type="predicted"/>
<accession>Q572L0</accession>
<protein>
    <submittedName>
        <fullName evidence="1">Uncharacterized protein</fullName>
    </submittedName>
</protein>
<dbReference type="AlphaFoldDB" id="Q572L0"/>
<name>Q572L0_PHYIN</name>
<evidence type="ECO:0000313" key="1">
    <source>
        <dbReference type="EMBL" id="CAI72261.1"/>
    </source>
</evidence>
<reference evidence="1" key="1">
    <citation type="journal article" date="2005" name="Proc. Natl. Acad. Sci. U.S.A.">
        <title>An ancestral oomycete locus contains late blight avirulence gene Avr3a, encoding a protein that is recognized in the host cytoplasm.</title>
        <authorList>
            <person name="Armstrong M.R."/>
            <person name="Whisson S.C."/>
            <person name="Pritchard L."/>
            <person name="Bos J.I.B."/>
            <person name="Venter E."/>
            <person name="Avrova A.O."/>
            <person name="Rehmany A.P."/>
            <person name="Bohme U."/>
            <person name="Brooks K."/>
            <person name="Cherevach I."/>
            <person name="Hamlin N."/>
            <person name="White B."/>
            <person name="Fraser A."/>
            <person name="Lord A."/>
            <person name="Quail M.A."/>
            <person name="Churcher C."/>
            <person name="Hall N."/>
            <person name="Berriman M."/>
            <person name="Kamoun S."/>
            <person name="Beyon J.L."/>
            <person name="Birch P.R.J."/>
        </authorList>
    </citation>
    <scope>NUCLEOTIDE SEQUENCE</scope>
</reference>
<organism evidence="1">
    <name type="scientific">Phytophthora infestans</name>
    <name type="common">Potato late blight agent</name>
    <name type="synonym">Botrytis infestans</name>
    <dbReference type="NCBI Taxonomy" id="4787"/>
    <lineage>
        <taxon>Eukaryota</taxon>
        <taxon>Sar</taxon>
        <taxon>Stramenopiles</taxon>
        <taxon>Oomycota</taxon>
        <taxon>Peronosporomycetes</taxon>
        <taxon>Peronosporales</taxon>
        <taxon>Peronosporaceae</taxon>
        <taxon>Phytophthora</taxon>
    </lineage>
</organism>
<dbReference type="EMBL" id="AJ893356">
    <property type="protein sequence ID" value="CAI72261.1"/>
    <property type="molecule type" value="Genomic_DNA"/>
</dbReference>